<organism evidence="1 2">
    <name type="scientific">Lithohypha guttulata</name>
    <dbReference type="NCBI Taxonomy" id="1690604"/>
    <lineage>
        <taxon>Eukaryota</taxon>
        <taxon>Fungi</taxon>
        <taxon>Dikarya</taxon>
        <taxon>Ascomycota</taxon>
        <taxon>Pezizomycotina</taxon>
        <taxon>Eurotiomycetes</taxon>
        <taxon>Chaetothyriomycetidae</taxon>
        <taxon>Chaetothyriales</taxon>
        <taxon>Trichomeriaceae</taxon>
        <taxon>Lithohypha</taxon>
    </lineage>
</organism>
<evidence type="ECO:0008006" key="3">
    <source>
        <dbReference type="Google" id="ProtNLM"/>
    </source>
</evidence>
<dbReference type="InterPro" id="IPR012675">
    <property type="entry name" value="Beta-grasp_dom_sf"/>
</dbReference>
<dbReference type="Proteomes" id="UP001345013">
    <property type="component" value="Unassembled WGS sequence"/>
</dbReference>
<proteinExistence type="predicted"/>
<name>A0ABR0KHX3_9EURO</name>
<dbReference type="Gene3D" id="3.10.20.30">
    <property type="match status" value="1"/>
</dbReference>
<reference evidence="1 2" key="1">
    <citation type="submission" date="2023-08" db="EMBL/GenBank/DDBJ databases">
        <title>Black Yeasts Isolated from many extreme environments.</title>
        <authorList>
            <person name="Coleine C."/>
            <person name="Stajich J.E."/>
            <person name="Selbmann L."/>
        </authorList>
    </citation>
    <scope>NUCLEOTIDE SEQUENCE [LARGE SCALE GENOMIC DNA]</scope>
    <source>
        <strain evidence="1 2">CCFEE 5885</strain>
    </source>
</reference>
<protein>
    <recommendedName>
        <fullName evidence="3">Molybdopterin synthase sulfur carrier subunit</fullName>
    </recommendedName>
</protein>
<gene>
    <name evidence="1" type="ORF">LTR24_002596</name>
</gene>
<sequence>MTLKQLFDELEQRWPGVGEKILRSSQVVLNLDYVDCDWSEREKKGEGIVIKAGDEVGIVPPA</sequence>
<evidence type="ECO:0000313" key="2">
    <source>
        <dbReference type="Proteomes" id="UP001345013"/>
    </source>
</evidence>
<evidence type="ECO:0000313" key="1">
    <source>
        <dbReference type="EMBL" id="KAK5096530.1"/>
    </source>
</evidence>
<keyword evidence="2" id="KW-1185">Reference proteome</keyword>
<comment type="caution">
    <text evidence="1">The sequence shown here is derived from an EMBL/GenBank/DDBJ whole genome shotgun (WGS) entry which is preliminary data.</text>
</comment>
<accession>A0ABR0KHX3</accession>
<dbReference type="InterPro" id="IPR016155">
    <property type="entry name" value="Mopterin_synth/thiamin_S_b"/>
</dbReference>
<dbReference type="SUPFAM" id="SSF54285">
    <property type="entry name" value="MoaD/ThiS"/>
    <property type="match status" value="1"/>
</dbReference>
<dbReference type="EMBL" id="JAVRRG010000022">
    <property type="protein sequence ID" value="KAK5096530.1"/>
    <property type="molecule type" value="Genomic_DNA"/>
</dbReference>